<comment type="caution">
    <text evidence="2">The sequence shown here is derived from an EMBL/GenBank/DDBJ whole genome shotgun (WGS) entry which is preliminary data.</text>
</comment>
<keyword evidence="3" id="KW-1185">Reference proteome</keyword>
<feature type="region of interest" description="Disordered" evidence="1">
    <location>
        <begin position="302"/>
        <end position="333"/>
    </location>
</feature>
<feature type="region of interest" description="Disordered" evidence="1">
    <location>
        <begin position="139"/>
        <end position="204"/>
    </location>
</feature>
<dbReference type="Proteomes" id="UP001215598">
    <property type="component" value="Unassembled WGS sequence"/>
</dbReference>
<name>A0AAD7IX44_9AGAR</name>
<protein>
    <submittedName>
        <fullName evidence="2">Uncharacterized protein</fullName>
    </submittedName>
</protein>
<evidence type="ECO:0000256" key="1">
    <source>
        <dbReference type="SAM" id="MobiDB-lite"/>
    </source>
</evidence>
<feature type="compositionally biased region" description="Basic and acidic residues" evidence="1">
    <location>
        <begin position="186"/>
        <end position="201"/>
    </location>
</feature>
<gene>
    <name evidence="2" type="ORF">B0H16DRAFT_1887281</name>
</gene>
<reference evidence="2" key="1">
    <citation type="submission" date="2023-03" db="EMBL/GenBank/DDBJ databases">
        <title>Massive genome expansion in bonnet fungi (Mycena s.s.) driven by repeated elements and novel gene families across ecological guilds.</title>
        <authorList>
            <consortium name="Lawrence Berkeley National Laboratory"/>
            <person name="Harder C.B."/>
            <person name="Miyauchi S."/>
            <person name="Viragh M."/>
            <person name="Kuo A."/>
            <person name="Thoen E."/>
            <person name="Andreopoulos B."/>
            <person name="Lu D."/>
            <person name="Skrede I."/>
            <person name="Drula E."/>
            <person name="Henrissat B."/>
            <person name="Morin E."/>
            <person name="Kohler A."/>
            <person name="Barry K."/>
            <person name="LaButti K."/>
            <person name="Morin E."/>
            <person name="Salamov A."/>
            <person name="Lipzen A."/>
            <person name="Mereny Z."/>
            <person name="Hegedus B."/>
            <person name="Baldrian P."/>
            <person name="Stursova M."/>
            <person name="Weitz H."/>
            <person name="Taylor A."/>
            <person name="Grigoriev I.V."/>
            <person name="Nagy L.G."/>
            <person name="Martin F."/>
            <person name="Kauserud H."/>
        </authorList>
    </citation>
    <scope>NUCLEOTIDE SEQUENCE</scope>
    <source>
        <strain evidence="2">CBHHK182m</strain>
    </source>
</reference>
<proteinExistence type="predicted"/>
<feature type="compositionally biased region" description="Polar residues" evidence="1">
    <location>
        <begin position="142"/>
        <end position="162"/>
    </location>
</feature>
<accession>A0AAD7IX44</accession>
<sequence length="348" mass="38082">MYLNPRRLNLTALAETQRRQWTKKAMRVRHDSRIRVTRGMDRDEKRLGTASSDLHIPIPGADLIVDVPIVRRHRNGAPHVTTVVPTTCVPTRNRYTNVPHPPAPATSPTALLVHTRLARRAPLLQAYVCRRRAPAYTAPTAETISTTSTGASLQAVQRESPPSRTPRRASHPPSRDQRTTPAALIRLEDPDNPPHRPDSTRTRRGSLLIIVTSVHVSAPVRTSSRVYLSPPGLTRGSGISSFSWPVLPNDKRPRKTQVLLAPASPPLAHRLENEAYSIPASTRAPLTHRSCPPQGDPLPIIAKFPRGRPPPSSSPHSFVEKTPAHTYHSTPPPPALLSACVASAAANK</sequence>
<dbReference type="AlphaFoldDB" id="A0AAD7IX44"/>
<evidence type="ECO:0000313" key="2">
    <source>
        <dbReference type="EMBL" id="KAJ7752360.1"/>
    </source>
</evidence>
<dbReference type="EMBL" id="JARKIB010000059">
    <property type="protein sequence ID" value="KAJ7752360.1"/>
    <property type="molecule type" value="Genomic_DNA"/>
</dbReference>
<organism evidence="2 3">
    <name type="scientific">Mycena metata</name>
    <dbReference type="NCBI Taxonomy" id="1033252"/>
    <lineage>
        <taxon>Eukaryota</taxon>
        <taxon>Fungi</taxon>
        <taxon>Dikarya</taxon>
        <taxon>Basidiomycota</taxon>
        <taxon>Agaricomycotina</taxon>
        <taxon>Agaricomycetes</taxon>
        <taxon>Agaricomycetidae</taxon>
        <taxon>Agaricales</taxon>
        <taxon>Marasmiineae</taxon>
        <taxon>Mycenaceae</taxon>
        <taxon>Mycena</taxon>
    </lineage>
</organism>
<evidence type="ECO:0000313" key="3">
    <source>
        <dbReference type="Proteomes" id="UP001215598"/>
    </source>
</evidence>